<evidence type="ECO:0000313" key="2">
    <source>
        <dbReference type="Proteomes" id="UP001404956"/>
    </source>
</evidence>
<keyword evidence="2" id="KW-1185">Reference proteome</keyword>
<gene>
    <name evidence="1" type="ORF">Dalu01_02314</name>
</gene>
<reference evidence="1 2" key="1">
    <citation type="submission" date="2024-02" db="EMBL/GenBank/DDBJ databases">
        <title>Deinococcus aluminii NBRC 112889.</title>
        <authorList>
            <person name="Ichikawa N."/>
            <person name="Katano-Makiyama Y."/>
            <person name="Hidaka K."/>
        </authorList>
    </citation>
    <scope>NUCLEOTIDE SEQUENCE [LARGE SCALE GENOMIC DNA]</scope>
    <source>
        <strain evidence="1 2">NBRC 112889</strain>
    </source>
</reference>
<dbReference type="Proteomes" id="UP001404956">
    <property type="component" value="Unassembled WGS sequence"/>
</dbReference>
<organism evidence="1 2">
    <name type="scientific">Deinococcus aluminii</name>
    <dbReference type="NCBI Taxonomy" id="1656885"/>
    <lineage>
        <taxon>Bacteria</taxon>
        <taxon>Thermotogati</taxon>
        <taxon>Deinococcota</taxon>
        <taxon>Deinococci</taxon>
        <taxon>Deinococcales</taxon>
        <taxon>Deinococcaceae</taxon>
        <taxon>Deinococcus</taxon>
    </lineage>
</organism>
<evidence type="ECO:0000313" key="1">
    <source>
        <dbReference type="EMBL" id="GAA5533906.1"/>
    </source>
</evidence>
<proteinExistence type="predicted"/>
<dbReference type="RefSeq" id="WP_345454746.1">
    <property type="nucleotide sequence ID" value="NZ_BAABRV010000005.1"/>
</dbReference>
<accession>A0ABP9XH96</accession>
<protein>
    <submittedName>
        <fullName evidence="1">Uncharacterized protein</fullName>
    </submittedName>
</protein>
<sequence>MTRVLPLPVRLRQVADALAVDGVLTVPQAVRHYAVEEDALLARFPHREVRFRPLNTSAREQSCVFLAQDAELLRWEPGWVLAHQAGTAALRHALQASRHEWERERGYGAHRPDALWHRPDGAVVAVEYDGGYPPAVVREKIRAFGEQGTYGGLVWGTASQVRTGHLRARYGGDGRQFMTVDITSTIAAAGAAPAAGGG</sequence>
<dbReference type="EMBL" id="BAABRV010000005">
    <property type="protein sequence ID" value="GAA5533906.1"/>
    <property type="molecule type" value="Genomic_DNA"/>
</dbReference>
<name>A0ABP9XH96_9DEIO</name>
<comment type="caution">
    <text evidence="1">The sequence shown here is derived from an EMBL/GenBank/DDBJ whole genome shotgun (WGS) entry which is preliminary data.</text>
</comment>